<accession>A0A8S2HRE4</accession>
<dbReference type="PROSITE" id="PS01314">
    <property type="entry name" value="UPF0047"/>
    <property type="match status" value="1"/>
</dbReference>
<dbReference type="InterPro" id="IPR001602">
    <property type="entry name" value="UPF0047_YjbQ-like"/>
</dbReference>
<protein>
    <recommendedName>
        <fullName evidence="7">Phosphoribosyltransferase domain-containing protein</fullName>
    </recommendedName>
</protein>
<dbReference type="Pfam" id="PF04699">
    <property type="entry name" value="P16-Arc"/>
    <property type="match status" value="1"/>
</dbReference>
<dbReference type="GO" id="GO:0005885">
    <property type="term" value="C:Arp2/3 protein complex"/>
    <property type="evidence" value="ECO:0007669"/>
    <property type="project" value="InterPro"/>
</dbReference>
<dbReference type="Gene3D" id="1.25.40.190">
    <property type="entry name" value="Actin-related protein 2/3 complex subunit 5"/>
    <property type="match status" value="1"/>
</dbReference>
<comment type="subcellular location">
    <subcellularLocation>
        <location evidence="1">Cytoplasm</location>
        <location evidence="1">Cytoskeleton</location>
    </subcellularLocation>
</comment>
<gene>
    <name evidence="8" type="ORF">OVA965_LOCUS9288</name>
    <name evidence="9" type="ORF">TMI583_LOCUS9284</name>
</gene>
<dbReference type="InterPro" id="IPR000836">
    <property type="entry name" value="PRTase_dom"/>
</dbReference>
<dbReference type="Gene3D" id="3.40.50.2020">
    <property type="match status" value="1"/>
</dbReference>
<dbReference type="GO" id="GO:0034314">
    <property type="term" value="P:Arp2/3 complex-mediated actin nucleation"/>
    <property type="evidence" value="ECO:0007669"/>
    <property type="project" value="InterPro"/>
</dbReference>
<comment type="similarity">
    <text evidence="3">Belongs to the ARPC5 family.</text>
</comment>
<dbReference type="InterPro" id="IPR036743">
    <property type="entry name" value="ARPC5_sf"/>
</dbReference>
<proteinExistence type="inferred from homology"/>
<evidence type="ECO:0000313" key="10">
    <source>
        <dbReference type="Proteomes" id="UP000682733"/>
    </source>
</evidence>
<evidence type="ECO:0000256" key="3">
    <source>
        <dbReference type="ARBA" id="ARBA00006084"/>
    </source>
</evidence>
<feature type="region of interest" description="Disordered" evidence="6">
    <location>
        <begin position="1"/>
        <end position="24"/>
    </location>
</feature>
<dbReference type="CDD" id="cd06223">
    <property type="entry name" value="PRTases_typeI"/>
    <property type="match status" value="1"/>
</dbReference>
<dbReference type="Proteomes" id="UP000682733">
    <property type="component" value="Unassembled WGS sequence"/>
</dbReference>
<comment type="similarity">
    <text evidence="2">Belongs to the UPF0047 family.</text>
</comment>
<dbReference type="SUPFAM" id="SSF69103">
    <property type="entry name" value="Arp2/3 complex 16 kDa subunit ARPC5"/>
    <property type="match status" value="1"/>
</dbReference>
<dbReference type="Gene3D" id="2.60.120.460">
    <property type="entry name" value="YjbQ-like"/>
    <property type="match status" value="1"/>
</dbReference>
<dbReference type="Pfam" id="PF14681">
    <property type="entry name" value="UPRTase"/>
    <property type="match status" value="1"/>
</dbReference>
<feature type="domain" description="Phosphoribosyltransferase" evidence="7">
    <location>
        <begin position="266"/>
        <end position="443"/>
    </location>
</feature>
<dbReference type="PANTHER" id="PTHR30615:SF8">
    <property type="entry name" value="UPF0047 PROTEIN C4A8.02C"/>
    <property type="match status" value="1"/>
</dbReference>
<dbReference type="InterPro" id="IPR029057">
    <property type="entry name" value="PRTase-like"/>
</dbReference>
<dbReference type="SUPFAM" id="SSF53271">
    <property type="entry name" value="PRTase-like"/>
    <property type="match status" value="1"/>
</dbReference>
<keyword evidence="5" id="KW-0206">Cytoskeleton</keyword>
<dbReference type="InterPro" id="IPR006789">
    <property type="entry name" value="ARPC5"/>
</dbReference>
<dbReference type="NCBIfam" id="TIGR00149">
    <property type="entry name" value="TIGR00149_YjbQ"/>
    <property type="match status" value="1"/>
</dbReference>
<dbReference type="Proteomes" id="UP000677228">
    <property type="component" value="Unassembled WGS sequence"/>
</dbReference>
<evidence type="ECO:0000256" key="5">
    <source>
        <dbReference type="ARBA" id="ARBA00023212"/>
    </source>
</evidence>
<dbReference type="EMBL" id="CAJOBA010003257">
    <property type="protein sequence ID" value="CAF3676013.1"/>
    <property type="molecule type" value="Genomic_DNA"/>
</dbReference>
<name>A0A8S2HRE4_9BILA</name>
<evidence type="ECO:0000256" key="1">
    <source>
        <dbReference type="ARBA" id="ARBA00004245"/>
    </source>
</evidence>
<evidence type="ECO:0000313" key="9">
    <source>
        <dbReference type="EMBL" id="CAF3676013.1"/>
    </source>
</evidence>
<keyword evidence="4" id="KW-0963">Cytoplasm</keyword>
<comment type="caution">
    <text evidence="9">The sequence shown here is derived from an EMBL/GenBank/DDBJ whole genome shotgun (WGS) entry which is preliminary data.</text>
</comment>
<evidence type="ECO:0000313" key="8">
    <source>
        <dbReference type="EMBL" id="CAF0894282.1"/>
    </source>
</evidence>
<dbReference type="Pfam" id="PF01894">
    <property type="entry name" value="YjbQ"/>
    <property type="match status" value="1"/>
</dbReference>
<dbReference type="EMBL" id="CAJNOK010003256">
    <property type="protein sequence ID" value="CAF0894282.1"/>
    <property type="molecule type" value="Genomic_DNA"/>
</dbReference>
<dbReference type="PANTHER" id="PTHR30615">
    <property type="entry name" value="UNCHARACTERIZED PROTEIN YJBQ-RELATED"/>
    <property type="match status" value="1"/>
</dbReference>
<dbReference type="SUPFAM" id="SSF111038">
    <property type="entry name" value="YjbQ-like"/>
    <property type="match status" value="1"/>
</dbReference>
<evidence type="ECO:0000256" key="6">
    <source>
        <dbReference type="SAM" id="MobiDB-lite"/>
    </source>
</evidence>
<feature type="compositionally biased region" description="Acidic residues" evidence="6">
    <location>
        <begin position="8"/>
        <end position="23"/>
    </location>
</feature>
<organism evidence="9 10">
    <name type="scientific">Didymodactylos carnosus</name>
    <dbReference type="NCBI Taxonomy" id="1234261"/>
    <lineage>
        <taxon>Eukaryota</taxon>
        <taxon>Metazoa</taxon>
        <taxon>Spiralia</taxon>
        <taxon>Gnathifera</taxon>
        <taxon>Rotifera</taxon>
        <taxon>Eurotatoria</taxon>
        <taxon>Bdelloidea</taxon>
        <taxon>Philodinida</taxon>
        <taxon>Philodinidae</taxon>
        <taxon>Didymodactylos</taxon>
    </lineage>
</organism>
<evidence type="ECO:0000256" key="4">
    <source>
        <dbReference type="ARBA" id="ARBA00022490"/>
    </source>
</evidence>
<reference evidence="9" key="1">
    <citation type="submission" date="2021-02" db="EMBL/GenBank/DDBJ databases">
        <authorList>
            <person name="Nowell W R."/>
        </authorList>
    </citation>
    <scope>NUCLEOTIDE SEQUENCE</scope>
</reference>
<evidence type="ECO:0000259" key="7">
    <source>
        <dbReference type="Pfam" id="PF14681"/>
    </source>
</evidence>
<sequence>MANLNDRDGEDGDQTTNEVEPDENEWKRFIDEMKYSKALEYVLQNAPVRSKHPEKKKKAAHMALSTMMKIKQQEISDVINSIPPSLRDTLMKYVYRGFESPKDYASSSLLVWHEKVLAATGLGTIMAWYQKVITLTSRKRGFHLITDEILQHVPEIKNIEIGLMNCFIQHTSASLTVNENAAPDVRKDLETIFNRLVPEDSSYAHTDEGDDDMPAHGKCALIGPSISIPITNGKLAFGTWQGIYLCEHRNHNFDWPFHEQVRILKPNNQIKELHTLLRDRTTSRSDFKFYADRLIRLVVEEGLNQLPYVEEVFSFIGHYFNGVRHEKGTLCVSLMRSGEAMEKGIRECCRSIRIGKILVNTDENVSKVIYAKLPPDVHQRRVLVAYPCVTTGQTVITGLNVLLKDYSCSQSNIILLILFSTPDGLKRICDLFPDINIVVSEINPIAPNHFGQKYFGTD</sequence>
<dbReference type="AlphaFoldDB" id="A0A8S2HRE4"/>
<dbReference type="InterPro" id="IPR035917">
    <property type="entry name" value="YjbQ-like_sf"/>
</dbReference>
<dbReference type="GO" id="GO:0030833">
    <property type="term" value="P:regulation of actin filament polymerization"/>
    <property type="evidence" value="ECO:0007669"/>
    <property type="project" value="InterPro"/>
</dbReference>
<evidence type="ECO:0000256" key="2">
    <source>
        <dbReference type="ARBA" id="ARBA00005534"/>
    </source>
</evidence>